<accession>A0A4R1AYX4</accession>
<organism evidence="2 3">
    <name type="scientific">Cytobacillus praedii</name>
    <dbReference type="NCBI Taxonomy" id="1742358"/>
    <lineage>
        <taxon>Bacteria</taxon>
        <taxon>Bacillati</taxon>
        <taxon>Bacillota</taxon>
        <taxon>Bacilli</taxon>
        <taxon>Bacillales</taxon>
        <taxon>Bacillaceae</taxon>
        <taxon>Cytobacillus</taxon>
    </lineage>
</organism>
<feature type="domain" description="N-acetyltransferase" evidence="1">
    <location>
        <begin position="20"/>
        <end position="135"/>
    </location>
</feature>
<keyword evidence="2" id="KW-0808">Transferase</keyword>
<dbReference type="SUPFAM" id="SSF55729">
    <property type="entry name" value="Acyl-CoA N-acyltransferases (Nat)"/>
    <property type="match status" value="1"/>
</dbReference>
<keyword evidence="3" id="KW-1185">Reference proteome</keyword>
<name>A0A4R1AYX4_9BACI</name>
<reference evidence="2 3" key="1">
    <citation type="submission" date="2019-03" db="EMBL/GenBank/DDBJ databases">
        <authorList>
            <person name="Jensen L."/>
            <person name="Storgaard J."/>
            <person name="Sulaj E."/>
            <person name="Schramm A."/>
            <person name="Marshall I.P.G."/>
        </authorList>
    </citation>
    <scope>NUCLEOTIDE SEQUENCE [LARGE SCALE GENOMIC DNA]</scope>
    <source>
        <strain evidence="2 3">2017H2G3</strain>
    </source>
</reference>
<dbReference type="EMBL" id="SJTH01000031">
    <property type="protein sequence ID" value="TCJ02522.1"/>
    <property type="molecule type" value="Genomic_DNA"/>
</dbReference>
<dbReference type="Gene3D" id="3.40.630.30">
    <property type="match status" value="1"/>
</dbReference>
<dbReference type="AlphaFoldDB" id="A0A4R1AYX4"/>
<dbReference type="RefSeq" id="WP_131237824.1">
    <property type="nucleotide sequence ID" value="NZ_SJTH01000031.1"/>
</dbReference>
<sequence>MKRDLNEDIQNYPLPGNLKIKKWEMTTQDEEEKYLKAEAAGDLYGVSWSLNHLRWTKKGQEWDTFTVFDGNEVVGSVMTWELGKERSATENIFVLPEWRRKGIAKAVITEALIFLKEKGKSEAVIMEELYPYMSH</sequence>
<dbReference type="CDD" id="cd04301">
    <property type="entry name" value="NAT_SF"/>
    <property type="match status" value="1"/>
</dbReference>
<protein>
    <submittedName>
        <fullName evidence="2">N-acetyltransferase</fullName>
    </submittedName>
</protein>
<dbReference type="Pfam" id="PF00583">
    <property type="entry name" value="Acetyltransf_1"/>
    <property type="match status" value="1"/>
</dbReference>
<dbReference type="InterPro" id="IPR000182">
    <property type="entry name" value="GNAT_dom"/>
</dbReference>
<evidence type="ECO:0000259" key="1">
    <source>
        <dbReference type="PROSITE" id="PS51186"/>
    </source>
</evidence>
<dbReference type="InterPro" id="IPR016181">
    <property type="entry name" value="Acyl_CoA_acyltransferase"/>
</dbReference>
<dbReference type="Proteomes" id="UP000293846">
    <property type="component" value="Unassembled WGS sequence"/>
</dbReference>
<evidence type="ECO:0000313" key="2">
    <source>
        <dbReference type="EMBL" id="TCJ02522.1"/>
    </source>
</evidence>
<dbReference type="PROSITE" id="PS51186">
    <property type="entry name" value="GNAT"/>
    <property type="match status" value="1"/>
</dbReference>
<proteinExistence type="predicted"/>
<comment type="caution">
    <text evidence="2">The sequence shown here is derived from an EMBL/GenBank/DDBJ whole genome shotgun (WGS) entry which is preliminary data.</text>
</comment>
<dbReference type="OrthoDB" id="1897483at2"/>
<gene>
    <name evidence="2" type="ORF">E0Y62_19015</name>
</gene>
<evidence type="ECO:0000313" key="3">
    <source>
        <dbReference type="Proteomes" id="UP000293846"/>
    </source>
</evidence>
<dbReference type="GO" id="GO:0016747">
    <property type="term" value="F:acyltransferase activity, transferring groups other than amino-acyl groups"/>
    <property type="evidence" value="ECO:0007669"/>
    <property type="project" value="InterPro"/>
</dbReference>
<dbReference type="STRING" id="1742358.GCA_001439605_04100"/>